<sequence length="86" mass="9053">MGAVGTISSRIIQAHFDAFRSTVMGAGFFATSGSGVPPACSAGHSVWLGKSEKTGNYGTAQNYQVRLGIKNFSSHGIMNHSYTVLQ</sequence>
<dbReference type="EMBL" id="BX649607">
    <property type="protein sequence ID" value="CAF32143.1"/>
    <property type="molecule type" value="Genomic_DNA"/>
</dbReference>
<dbReference type="AlphaFoldDB" id="Q6MY60"/>
<protein>
    <submittedName>
        <fullName evidence="1">Uncharacterized protein</fullName>
    </submittedName>
</protein>
<name>Q6MY60_ASPFM</name>
<reference evidence="1" key="1">
    <citation type="journal article" date="2004" name="Fungal Genet. Biol.">
        <title>Insight into the genome of Aspergillus fumigatus: analysis of a 922 kb region encompassing the nitrate assimilation gene cluster.</title>
        <authorList>
            <person name="Pain A."/>
            <person name="Woodward J."/>
            <person name="Quail M.A."/>
            <person name="Anderson M.J."/>
            <person name="Clark R."/>
            <person name="Collins M."/>
            <person name="Fosker N."/>
            <person name="Fraser A."/>
            <person name="Harris D."/>
            <person name="Larke N."/>
            <person name="Murphy L."/>
            <person name="Humphray S."/>
            <person name="O'Neil S."/>
            <person name="Pertea M."/>
            <person name="Price C."/>
            <person name="Rabbinowitsch E."/>
            <person name="Rajandream M-A."/>
            <person name="Salzberg S."/>
            <person name="Saunders D."/>
            <person name="Seegar K."/>
            <person name="Sharp S."/>
            <person name="Warren T."/>
            <person name="Denning D.W."/>
            <person name="Barrell B."/>
            <person name="Hall N."/>
        </authorList>
    </citation>
    <scope>NUCLEOTIDE SEQUENCE</scope>
</reference>
<gene>
    <name evidence="1" type="ORF">AfA10A1.005</name>
</gene>
<accession>Q6MY60</accession>
<proteinExistence type="predicted"/>
<evidence type="ECO:0000313" key="1">
    <source>
        <dbReference type="EMBL" id="CAF32143.1"/>
    </source>
</evidence>
<organism evidence="1">
    <name type="scientific">Aspergillus fumigatus</name>
    <name type="common">Neosartorya fumigata</name>
    <dbReference type="NCBI Taxonomy" id="746128"/>
    <lineage>
        <taxon>Eukaryota</taxon>
        <taxon>Fungi</taxon>
        <taxon>Dikarya</taxon>
        <taxon>Ascomycota</taxon>
        <taxon>Pezizomycotina</taxon>
        <taxon>Eurotiomycetes</taxon>
        <taxon>Eurotiomycetidae</taxon>
        <taxon>Eurotiales</taxon>
        <taxon>Aspergillaceae</taxon>
        <taxon>Aspergillus</taxon>
        <taxon>Aspergillus subgen. Fumigati</taxon>
    </lineage>
</organism>